<dbReference type="EMBL" id="JAWNGG020000045">
    <property type="protein sequence ID" value="KAK9306015.1"/>
    <property type="molecule type" value="Genomic_DNA"/>
</dbReference>
<gene>
    <name evidence="1" type="ORF">QLX08_003175</name>
</gene>
<dbReference type="AlphaFoldDB" id="A0AAW1A7X1"/>
<accession>A0AAW1A7X1</accession>
<comment type="caution">
    <text evidence="1">The sequence shown here is derived from an EMBL/GenBank/DDBJ whole genome shotgun (WGS) entry which is preliminary data.</text>
</comment>
<sequence>MYAVTEGIHALVLEVSRGMTNRFKPHPQEDNTSSLLVNWKAMLIQDEMKYLVVILESRLYFGYLGNTFPSGT</sequence>
<keyword evidence="2" id="KW-1185">Reference proteome</keyword>
<name>A0AAW1A7X1_9HYME</name>
<proteinExistence type="predicted"/>
<reference evidence="1 2" key="1">
    <citation type="submission" date="2024-05" db="EMBL/GenBank/DDBJ databases">
        <title>The nuclear and mitochondrial genome assemblies of Tetragonisca angustula (Apidae: Meliponini), a tiny yet remarkable pollinator in the Neotropics.</title>
        <authorList>
            <person name="Ferrari R."/>
            <person name="Ricardo P.C."/>
            <person name="Dias F.C."/>
            <person name="Araujo N.S."/>
            <person name="Soares D.O."/>
            <person name="Zhou Q.-S."/>
            <person name="Zhu C.-D."/>
            <person name="Coutinho L."/>
            <person name="Airas M.C."/>
            <person name="Batista T.M."/>
        </authorList>
    </citation>
    <scope>NUCLEOTIDE SEQUENCE [LARGE SCALE GENOMIC DNA]</scope>
    <source>
        <strain evidence="1">ASF017062</strain>
        <tissue evidence="1">Abdomen</tissue>
    </source>
</reference>
<organism evidence="1 2">
    <name type="scientific">Tetragonisca angustula</name>
    <dbReference type="NCBI Taxonomy" id="166442"/>
    <lineage>
        <taxon>Eukaryota</taxon>
        <taxon>Metazoa</taxon>
        <taxon>Ecdysozoa</taxon>
        <taxon>Arthropoda</taxon>
        <taxon>Hexapoda</taxon>
        <taxon>Insecta</taxon>
        <taxon>Pterygota</taxon>
        <taxon>Neoptera</taxon>
        <taxon>Endopterygota</taxon>
        <taxon>Hymenoptera</taxon>
        <taxon>Apocrita</taxon>
        <taxon>Aculeata</taxon>
        <taxon>Apoidea</taxon>
        <taxon>Anthophila</taxon>
        <taxon>Apidae</taxon>
        <taxon>Tetragonisca</taxon>
    </lineage>
</organism>
<evidence type="ECO:0000313" key="1">
    <source>
        <dbReference type="EMBL" id="KAK9306015.1"/>
    </source>
</evidence>
<dbReference type="Proteomes" id="UP001432146">
    <property type="component" value="Unassembled WGS sequence"/>
</dbReference>
<evidence type="ECO:0000313" key="2">
    <source>
        <dbReference type="Proteomes" id="UP001432146"/>
    </source>
</evidence>
<protein>
    <submittedName>
        <fullName evidence="1">Uncharacterized protein</fullName>
    </submittedName>
</protein>